<protein>
    <submittedName>
        <fullName evidence="2">Uncharacterized protein</fullName>
    </submittedName>
</protein>
<evidence type="ECO:0000313" key="2">
    <source>
        <dbReference type="EMBL" id="MFC3002972.1"/>
    </source>
</evidence>
<evidence type="ECO:0000313" key="3">
    <source>
        <dbReference type="Proteomes" id="UP001595420"/>
    </source>
</evidence>
<keyword evidence="1" id="KW-0812">Transmembrane</keyword>
<keyword evidence="1" id="KW-0472">Membrane</keyword>
<comment type="caution">
    <text evidence="2">The sequence shown here is derived from an EMBL/GenBank/DDBJ whole genome shotgun (WGS) entry which is preliminary data.</text>
</comment>
<name>A0ABV7BZB1_9PROT</name>
<keyword evidence="3" id="KW-1185">Reference proteome</keyword>
<evidence type="ECO:0000256" key="1">
    <source>
        <dbReference type="SAM" id="Phobius"/>
    </source>
</evidence>
<proteinExistence type="predicted"/>
<keyword evidence="1" id="KW-1133">Transmembrane helix</keyword>
<dbReference type="Proteomes" id="UP001595420">
    <property type="component" value="Unassembled WGS sequence"/>
</dbReference>
<reference evidence="3" key="1">
    <citation type="journal article" date="2019" name="Int. J. Syst. Evol. Microbiol.">
        <title>The Global Catalogue of Microorganisms (GCM) 10K type strain sequencing project: providing services to taxonomists for standard genome sequencing and annotation.</title>
        <authorList>
            <consortium name="The Broad Institute Genomics Platform"/>
            <consortium name="The Broad Institute Genome Sequencing Center for Infectious Disease"/>
            <person name="Wu L."/>
            <person name="Ma J."/>
        </authorList>
    </citation>
    <scope>NUCLEOTIDE SEQUENCE [LARGE SCALE GENOMIC DNA]</scope>
    <source>
        <strain evidence="3">CGMCC 1.16855</strain>
    </source>
</reference>
<sequence length="42" mass="4356">MSPRTARRVHAIGEALRTLAGGALLAGGFIALLWLAELATIP</sequence>
<gene>
    <name evidence="2" type="ORF">ACFOD3_23950</name>
</gene>
<organism evidence="2 3">
    <name type="scientific">Falsiroseomonas tokyonensis</name>
    <dbReference type="NCBI Taxonomy" id="430521"/>
    <lineage>
        <taxon>Bacteria</taxon>
        <taxon>Pseudomonadati</taxon>
        <taxon>Pseudomonadota</taxon>
        <taxon>Alphaproteobacteria</taxon>
        <taxon>Acetobacterales</taxon>
        <taxon>Roseomonadaceae</taxon>
        <taxon>Falsiroseomonas</taxon>
    </lineage>
</organism>
<dbReference type="EMBL" id="JBHRSB010000008">
    <property type="protein sequence ID" value="MFC3002972.1"/>
    <property type="molecule type" value="Genomic_DNA"/>
</dbReference>
<dbReference type="RefSeq" id="WP_281419604.1">
    <property type="nucleotide sequence ID" value="NZ_JAFNJS010000008.1"/>
</dbReference>
<feature type="transmembrane region" description="Helical" evidence="1">
    <location>
        <begin position="15"/>
        <end position="36"/>
    </location>
</feature>
<accession>A0ABV7BZB1</accession>